<dbReference type="InterPro" id="IPR035445">
    <property type="entry name" value="GYF-like_dom_sf"/>
</dbReference>
<keyword evidence="3" id="KW-0862">Zinc</keyword>
<keyword evidence="1" id="KW-0479">Metal-binding</keyword>
<feature type="region of interest" description="Disordered" evidence="4">
    <location>
        <begin position="817"/>
        <end position="843"/>
    </location>
</feature>
<proteinExistence type="predicted"/>
<dbReference type="Proteomes" id="UP000507222">
    <property type="component" value="Unassembled WGS sequence"/>
</dbReference>
<dbReference type="InterPro" id="IPR036128">
    <property type="entry name" value="Plus3-like_sf"/>
</dbReference>
<dbReference type="SMART" id="SM00719">
    <property type="entry name" value="Plus3"/>
    <property type="match status" value="1"/>
</dbReference>
<dbReference type="SMART" id="SM00249">
    <property type="entry name" value="PHD"/>
    <property type="match status" value="1"/>
</dbReference>
<dbReference type="InterPro" id="IPR004343">
    <property type="entry name" value="Plus-3_dom"/>
</dbReference>
<dbReference type="InterPro" id="IPR045894">
    <property type="entry name" value="At5g08430-like"/>
</dbReference>
<dbReference type="PANTHER" id="PTHR46851:SF23">
    <property type="entry name" value="SWIB_MDM2 DOMAIN-CONTAINING PROTEIN"/>
    <property type="match status" value="1"/>
</dbReference>
<reference evidence="7 8" key="1">
    <citation type="submission" date="2020-05" db="EMBL/GenBank/DDBJ databases">
        <authorList>
            <person name="Campoy J."/>
            <person name="Schneeberger K."/>
            <person name="Spophaly S."/>
        </authorList>
    </citation>
    <scope>NUCLEOTIDE SEQUENCE [LARGE SCALE GENOMIC DNA]</scope>
    <source>
        <strain evidence="7">PruArmRojPasFocal</strain>
    </source>
</reference>
<dbReference type="SUPFAM" id="SSF47592">
    <property type="entry name" value="SWIB/MDM2 domain"/>
    <property type="match status" value="1"/>
</dbReference>
<dbReference type="Gene3D" id="1.10.245.10">
    <property type="entry name" value="SWIB/MDM2 domain"/>
    <property type="match status" value="1"/>
</dbReference>
<dbReference type="Gene3D" id="3.90.70.200">
    <property type="entry name" value="Plus-3 domain"/>
    <property type="match status" value="1"/>
</dbReference>
<dbReference type="SUPFAM" id="SSF159042">
    <property type="entry name" value="Plus3-like"/>
    <property type="match status" value="1"/>
</dbReference>
<dbReference type="Pfam" id="PF03126">
    <property type="entry name" value="Plus-3"/>
    <property type="match status" value="1"/>
</dbReference>
<dbReference type="Gene3D" id="3.30.1490.40">
    <property type="match status" value="1"/>
</dbReference>
<dbReference type="InterPro" id="IPR036885">
    <property type="entry name" value="SWIB_MDM2_dom_sf"/>
</dbReference>
<evidence type="ECO:0000256" key="1">
    <source>
        <dbReference type="ARBA" id="ARBA00022723"/>
    </source>
</evidence>
<feature type="domain" description="DM2" evidence="6">
    <location>
        <begin position="284"/>
        <end position="367"/>
    </location>
</feature>
<sequence>MWHSIIGQNSKIVLYPLQLSFSPGVKFLLFSQVVSTQSAIAALYFFFTALQLQERGLNNMPRKNKRRKEEICEDYCFACKDGGDVRVCDYKDCLKVYHPQCAGKDDSFLKSKDRWTCNWHSCFICHKTAKFHCFCCPKGVCGICLWDAEFALVKGGEGFCSHCLKLAILIEEKLDVDSDGGRVDFKERNTLEFLFQEYWQIIKEKQGLSAEHVHHAKNLLKSGKNYRCDFESNEIRKTEESFSESDEESDYDDWKGKEEYMPVSKKKRSKGKLSAMKRKVKAKKIEFIGWGSKSLLSFLTSIGKDTSKELSQNEVTTVVTNYCKENNLFDPQKRKKVIFDAVLQSLLGKKSTSVNRIYNLLTAHFCDNLELTEDDETGSSSEDKDQNFMVICKRQNKLISDGQPQKKKVVPNVRKSCFASVIAENIRLLYLKRSLVEELLKQPETFDEKVVGSFVRVKSDPNDYSQKNSHQLLQVKGIKKTSRTGVMNTEVFLQFSNMSKDVPISKLSDDDFCQEECEDLHQRVKDGLLKKPTVWMGRELSLLQKRIDQANEKGWRREYPFTNAINIKYVLMLLKGYQFHPLGSPTAVSSTFPDEKSVTLDLHTLAQYMDKKLLLEMPSEQSRLLNEVPEVIADIENFEPTLENSPSHDKRERDVLPEALRGSSQTPSSDKRENFEPTPENSPSHDKREHDGLPEALRGSSQTLSSGLANGTLYYPKGGIDPADISKFGSALENSSSQDKQENDGSPFSAIKGPSQTPSTDLANGTLCYPNGRTDPAEIQGGIHHGRHRQYVHVEKKSSKVLFPKALEQKSLDFASKGQPDVSHQKPHHFSSDIIGERPSEPEDVQHKVKNQSTSEAEFIELSDDDEDVRGEIVAPAFEDPYSALWHCVSPLGDTRGPFKMSLLKQWNDSSDRELKFKVWREGQTKEEAIFLTDAIRQNFPGM</sequence>
<dbReference type="Pfam" id="PF25980">
    <property type="entry name" value="NERD_plant"/>
    <property type="match status" value="1"/>
</dbReference>
<evidence type="ECO:0000313" key="7">
    <source>
        <dbReference type="EMBL" id="CAB4267935.1"/>
    </source>
</evidence>
<dbReference type="InterPro" id="IPR001965">
    <property type="entry name" value="Znf_PHD"/>
</dbReference>
<gene>
    <name evidence="7" type="ORF">CURHAP_LOCUS10867</name>
</gene>
<protein>
    <submittedName>
        <fullName evidence="7">Uncharacterized protein</fullName>
    </submittedName>
</protein>
<dbReference type="CDD" id="cd15568">
    <property type="entry name" value="PHD5_NSD"/>
    <property type="match status" value="1"/>
</dbReference>
<dbReference type="InterPro" id="IPR013083">
    <property type="entry name" value="Znf_RING/FYVE/PHD"/>
</dbReference>
<evidence type="ECO:0000313" key="8">
    <source>
        <dbReference type="Proteomes" id="UP000507222"/>
    </source>
</evidence>
<dbReference type="GO" id="GO:0008270">
    <property type="term" value="F:zinc ion binding"/>
    <property type="evidence" value="ECO:0007669"/>
    <property type="project" value="UniProtKB-KW"/>
</dbReference>
<dbReference type="AlphaFoldDB" id="A0A6J5TY23"/>
<evidence type="ECO:0000256" key="3">
    <source>
        <dbReference type="ARBA" id="ARBA00022833"/>
    </source>
</evidence>
<name>A0A6J5TY23_PRUAR</name>
<feature type="region of interest" description="Disordered" evidence="4">
    <location>
        <begin position="730"/>
        <end position="769"/>
    </location>
</feature>
<feature type="compositionally biased region" description="Basic and acidic residues" evidence="4">
    <location>
        <begin position="683"/>
        <end position="693"/>
    </location>
</feature>
<dbReference type="EMBL" id="CAEKDK010000001">
    <property type="protein sequence ID" value="CAB4267935.1"/>
    <property type="molecule type" value="Genomic_DNA"/>
</dbReference>
<feature type="domain" description="Plus3" evidence="5">
    <location>
        <begin position="420"/>
        <end position="549"/>
    </location>
</feature>
<accession>A0A6J5TY23</accession>
<dbReference type="InterPro" id="IPR003121">
    <property type="entry name" value="SWIB_MDM2_domain"/>
</dbReference>
<dbReference type="GO" id="GO:0003677">
    <property type="term" value="F:DNA binding"/>
    <property type="evidence" value="ECO:0007669"/>
    <property type="project" value="InterPro"/>
</dbReference>
<keyword evidence="2" id="KW-0863">Zinc-finger</keyword>
<dbReference type="PANTHER" id="PTHR46851">
    <property type="entry name" value="OS01G0884500 PROTEIN"/>
    <property type="match status" value="1"/>
</dbReference>
<dbReference type="InterPro" id="IPR058668">
    <property type="entry name" value="NERD_dom"/>
</dbReference>
<evidence type="ECO:0000259" key="5">
    <source>
        <dbReference type="PROSITE" id="PS51360"/>
    </source>
</evidence>
<dbReference type="SUPFAM" id="SSF55277">
    <property type="entry name" value="GYF domain"/>
    <property type="match status" value="1"/>
</dbReference>
<dbReference type="Gene3D" id="3.30.40.10">
    <property type="entry name" value="Zinc/RING finger domain, C3HC4 (zinc finger)"/>
    <property type="match status" value="1"/>
</dbReference>
<evidence type="ECO:0000259" key="6">
    <source>
        <dbReference type="PROSITE" id="PS51925"/>
    </source>
</evidence>
<dbReference type="Pfam" id="PF22908">
    <property type="entry name" value="PHD_NSD"/>
    <property type="match status" value="1"/>
</dbReference>
<feature type="compositionally biased region" description="Polar residues" evidence="4">
    <location>
        <begin position="754"/>
        <end position="763"/>
    </location>
</feature>
<evidence type="ECO:0000256" key="2">
    <source>
        <dbReference type="ARBA" id="ARBA00022771"/>
    </source>
</evidence>
<organism evidence="7 8">
    <name type="scientific">Prunus armeniaca</name>
    <name type="common">Apricot</name>
    <name type="synonym">Armeniaca vulgaris</name>
    <dbReference type="NCBI Taxonomy" id="36596"/>
    <lineage>
        <taxon>Eukaryota</taxon>
        <taxon>Viridiplantae</taxon>
        <taxon>Streptophyta</taxon>
        <taxon>Embryophyta</taxon>
        <taxon>Tracheophyta</taxon>
        <taxon>Spermatophyta</taxon>
        <taxon>Magnoliopsida</taxon>
        <taxon>eudicotyledons</taxon>
        <taxon>Gunneridae</taxon>
        <taxon>Pentapetalae</taxon>
        <taxon>rosids</taxon>
        <taxon>fabids</taxon>
        <taxon>Rosales</taxon>
        <taxon>Rosaceae</taxon>
        <taxon>Amygdaloideae</taxon>
        <taxon>Amygdaleae</taxon>
        <taxon>Prunus</taxon>
    </lineage>
</organism>
<dbReference type="PROSITE" id="PS51925">
    <property type="entry name" value="SWIB_MDM2"/>
    <property type="match status" value="1"/>
</dbReference>
<dbReference type="InterPro" id="IPR055198">
    <property type="entry name" value="NSD_PHD"/>
</dbReference>
<dbReference type="PROSITE" id="PS51360">
    <property type="entry name" value="PLUS3"/>
    <property type="match status" value="1"/>
</dbReference>
<feature type="region of interest" description="Disordered" evidence="4">
    <location>
        <begin position="658"/>
        <end position="704"/>
    </location>
</feature>
<evidence type="ECO:0000256" key="4">
    <source>
        <dbReference type="SAM" id="MobiDB-lite"/>
    </source>
</evidence>
<dbReference type="Pfam" id="PF02201">
    <property type="entry name" value="SWIB"/>
    <property type="match status" value="1"/>
</dbReference>